<dbReference type="Gene3D" id="3.90.180.10">
    <property type="entry name" value="Medium-chain alcohol dehydrogenases, catalytic domain"/>
    <property type="match status" value="1"/>
</dbReference>
<keyword evidence="6" id="KW-0520">NAD</keyword>
<keyword evidence="11" id="KW-1185">Reference proteome</keyword>
<dbReference type="Proteomes" id="UP000699042">
    <property type="component" value="Unassembled WGS sequence"/>
</dbReference>
<evidence type="ECO:0000256" key="1">
    <source>
        <dbReference type="ARBA" id="ARBA00001947"/>
    </source>
</evidence>
<evidence type="ECO:0000256" key="8">
    <source>
        <dbReference type="SAM" id="SignalP"/>
    </source>
</evidence>
<evidence type="ECO:0000256" key="4">
    <source>
        <dbReference type="ARBA" id="ARBA00022833"/>
    </source>
</evidence>
<dbReference type="InterPro" id="IPR013149">
    <property type="entry name" value="ADH-like_C"/>
</dbReference>
<accession>A0A9P7UAV1</accession>
<dbReference type="InterPro" id="IPR036291">
    <property type="entry name" value="NAD(P)-bd_dom_sf"/>
</dbReference>
<keyword evidence="8" id="KW-0732">Signal</keyword>
<organism evidence="10 11">
    <name type="scientific">Colletotrichum scovillei</name>
    <dbReference type="NCBI Taxonomy" id="1209932"/>
    <lineage>
        <taxon>Eukaryota</taxon>
        <taxon>Fungi</taxon>
        <taxon>Dikarya</taxon>
        <taxon>Ascomycota</taxon>
        <taxon>Pezizomycotina</taxon>
        <taxon>Sordariomycetes</taxon>
        <taxon>Hypocreomycetidae</taxon>
        <taxon>Glomerellales</taxon>
        <taxon>Glomerellaceae</taxon>
        <taxon>Colletotrichum</taxon>
        <taxon>Colletotrichum acutatum species complex</taxon>
    </lineage>
</organism>
<dbReference type="InterPro" id="IPR002328">
    <property type="entry name" value="ADH_Zn_CS"/>
</dbReference>
<gene>
    <name evidence="10" type="ORF">JMJ77_009931</name>
</gene>
<dbReference type="Pfam" id="PF00107">
    <property type="entry name" value="ADH_zinc_N"/>
    <property type="match status" value="1"/>
</dbReference>
<evidence type="ECO:0000256" key="6">
    <source>
        <dbReference type="ARBA" id="ARBA00023027"/>
    </source>
</evidence>
<evidence type="ECO:0000259" key="9">
    <source>
        <dbReference type="SMART" id="SM00829"/>
    </source>
</evidence>
<dbReference type="GO" id="GO:0008270">
    <property type="term" value="F:zinc ion binding"/>
    <property type="evidence" value="ECO:0007669"/>
    <property type="project" value="InterPro"/>
</dbReference>
<keyword evidence="5" id="KW-0560">Oxidoreductase</keyword>
<dbReference type="CDD" id="cd08297">
    <property type="entry name" value="CAD3"/>
    <property type="match status" value="1"/>
</dbReference>
<feature type="signal peptide" evidence="8">
    <location>
        <begin position="1"/>
        <end position="16"/>
    </location>
</feature>
<dbReference type="EMBL" id="JAESDN010000017">
    <property type="protein sequence ID" value="KAG7040827.1"/>
    <property type="molecule type" value="Genomic_DNA"/>
</dbReference>
<dbReference type="AlphaFoldDB" id="A0A9P7UAV1"/>
<evidence type="ECO:0000313" key="10">
    <source>
        <dbReference type="EMBL" id="KAG7040827.1"/>
    </source>
</evidence>
<dbReference type="PANTHER" id="PTHR42940:SF2">
    <property type="entry name" value="DEHYDROGENASE FAMILY OXIDOREDUCTASE, PUTATIVE (JCVI)-RELATED"/>
    <property type="match status" value="1"/>
</dbReference>
<evidence type="ECO:0000256" key="2">
    <source>
        <dbReference type="ARBA" id="ARBA00008072"/>
    </source>
</evidence>
<dbReference type="FunFam" id="3.40.50.720:FF:000039">
    <property type="entry name" value="Alcohol dehydrogenase AdhP"/>
    <property type="match status" value="1"/>
</dbReference>
<dbReference type="GO" id="GO:0005737">
    <property type="term" value="C:cytoplasm"/>
    <property type="evidence" value="ECO:0007669"/>
    <property type="project" value="TreeGrafter"/>
</dbReference>
<dbReference type="PANTHER" id="PTHR42940">
    <property type="entry name" value="ALCOHOL DEHYDROGENASE 1-RELATED"/>
    <property type="match status" value="1"/>
</dbReference>
<keyword evidence="3 7" id="KW-0479">Metal-binding</keyword>
<evidence type="ECO:0000256" key="7">
    <source>
        <dbReference type="RuleBase" id="RU361277"/>
    </source>
</evidence>
<dbReference type="PROSITE" id="PS00059">
    <property type="entry name" value="ADH_ZINC"/>
    <property type="match status" value="1"/>
</dbReference>
<dbReference type="InterPro" id="IPR020843">
    <property type="entry name" value="ER"/>
</dbReference>
<dbReference type="SUPFAM" id="SSF50129">
    <property type="entry name" value="GroES-like"/>
    <property type="match status" value="1"/>
</dbReference>
<feature type="domain" description="Enoyl reductase (ER)" evidence="9">
    <location>
        <begin position="103"/>
        <end position="432"/>
    </location>
</feature>
<comment type="similarity">
    <text evidence="2 7">Belongs to the zinc-containing alcohol dehydrogenase family.</text>
</comment>
<proteinExistence type="inferred from homology"/>
<dbReference type="Pfam" id="PF08240">
    <property type="entry name" value="ADH_N"/>
    <property type="match status" value="1"/>
</dbReference>
<evidence type="ECO:0000256" key="3">
    <source>
        <dbReference type="ARBA" id="ARBA00022723"/>
    </source>
</evidence>
<comment type="caution">
    <text evidence="10">The sequence shown here is derived from an EMBL/GenBank/DDBJ whole genome shotgun (WGS) entry which is preliminary data.</text>
</comment>
<dbReference type="SUPFAM" id="SSF51735">
    <property type="entry name" value="NAD(P)-binding Rossmann-fold domains"/>
    <property type="match status" value="1"/>
</dbReference>
<dbReference type="GO" id="GO:0004022">
    <property type="term" value="F:alcohol dehydrogenase (NAD+) activity"/>
    <property type="evidence" value="ECO:0007669"/>
    <property type="project" value="TreeGrafter"/>
</dbReference>
<dbReference type="SMART" id="SM00829">
    <property type="entry name" value="PKS_ER"/>
    <property type="match status" value="1"/>
</dbReference>
<evidence type="ECO:0000313" key="11">
    <source>
        <dbReference type="Proteomes" id="UP000699042"/>
    </source>
</evidence>
<feature type="chain" id="PRO_5040485272" description="Enoyl reductase (ER) domain-containing protein" evidence="8">
    <location>
        <begin position="17"/>
        <end position="435"/>
    </location>
</feature>
<keyword evidence="4 7" id="KW-0862">Zinc</keyword>
<sequence length="435" mass="46404">MQFFTIIALLAPLALAETWNLSGTCSNDLTCEIDEQYTSPTLVCGNQNGHFSGDGNAGKTGCVPAGTKCTYSLSKYLITTLPLSKMSSDIPTLQRAVLFENPGPDAQVVVREDVPVGTPGPFEVLVQLEFTGLCGSEVRALRGWGAYDPIVGHEGIGRVVKLGEQVSDSLLKKKVGVKWLYSACGECSVCARGFPNNCSKQLNTGKHRPGTLQRYVVADSRYLTLIPEGLSDEEAGPLLCAGLTMMGALSMLDHDLSRGDWVVIQGAGGGLGHLGVQIASKLKGFRVIAVDTGDEKRKYLESRADAFIDYATEDVDKSIMTLTGEGAHAVIVVPGSEDAYRIAPKLLRSMGTIVCVGLPRNDFELPISVAQCALKALTIKGAMVGTEEQMAELLQAAEKGTIRASIDIFSFSHVPEIMTQLEKGEVSGRAVLSCL</sequence>
<evidence type="ECO:0000256" key="5">
    <source>
        <dbReference type="ARBA" id="ARBA00023002"/>
    </source>
</evidence>
<protein>
    <recommendedName>
        <fullName evidence="9">Enoyl reductase (ER) domain-containing protein</fullName>
    </recommendedName>
</protein>
<dbReference type="Gene3D" id="3.40.50.720">
    <property type="entry name" value="NAD(P)-binding Rossmann-like Domain"/>
    <property type="match status" value="1"/>
</dbReference>
<comment type="cofactor">
    <cofactor evidence="1 7">
        <name>Zn(2+)</name>
        <dbReference type="ChEBI" id="CHEBI:29105"/>
    </cofactor>
</comment>
<reference evidence="10" key="1">
    <citation type="submission" date="2021-05" db="EMBL/GenBank/DDBJ databases">
        <title>Comparative genomics of three Colletotrichum scovillei strains and genetic complementation revealed genes involved fungal growth and virulence on chili pepper.</title>
        <authorList>
            <person name="Hsieh D.-K."/>
            <person name="Chuang S.-C."/>
            <person name="Chen C.-Y."/>
            <person name="Chao Y.-T."/>
            <person name="Lu M.-Y.J."/>
            <person name="Lee M.-H."/>
            <person name="Shih M.-C."/>
        </authorList>
    </citation>
    <scope>NUCLEOTIDE SEQUENCE</scope>
    <source>
        <strain evidence="10">Coll-153</strain>
    </source>
</reference>
<name>A0A9P7UAV1_9PEZI</name>
<dbReference type="InterPro" id="IPR011032">
    <property type="entry name" value="GroES-like_sf"/>
</dbReference>
<dbReference type="InterPro" id="IPR013154">
    <property type="entry name" value="ADH-like_N"/>
</dbReference>